<protein>
    <submittedName>
        <fullName evidence="1">Uncharacterized protein</fullName>
    </submittedName>
</protein>
<reference evidence="1 2" key="1">
    <citation type="submission" date="2023-07" db="EMBL/GenBank/DDBJ databases">
        <title>Genomic Encyclopedia of Type Strains, Phase IV (KMG-IV): sequencing the most valuable type-strain genomes for metagenomic binning, comparative biology and taxonomic classification.</title>
        <authorList>
            <person name="Goeker M."/>
        </authorList>
    </citation>
    <scope>NUCLEOTIDE SEQUENCE [LARGE SCALE GENOMIC DNA]</scope>
    <source>
        <strain evidence="1 2">DSM 25924</strain>
    </source>
</reference>
<dbReference type="EMBL" id="JAURUO010000013">
    <property type="protein sequence ID" value="MDP9729378.1"/>
    <property type="molecule type" value="Genomic_DNA"/>
</dbReference>
<dbReference type="Proteomes" id="UP001229209">
    <property type="component" value="Unassembled WGS sequence"/>
</dbReference>
<comment type="caution">
    <text evidence="1">The sequence shown here is derived from an EMBL/GenBank/DDBJ whole genome shotgun (WGS) entry which is preliminary data.</text>
</comment>
<evidence type="ECO:0000313" key="2">
    <source>
        <dbReference type="Proteomes" id="UP001229209"/>
    </source>
</evidence>
<dbReference type="RefSeq" id="WP_203115859.1">
    <property type="nucleotide sequence ID" value="NZ_JAURUO010000013.1"/>
</dbReference>
<organism evidence="1 2">
    <name type="scientific">Alicyclobacillus tolerans</name>
    <dbReference type="NCBI Taxonomy" id="90970"/>
    <lineage>
        <taxon>Bacteria</taxon>
        <taxon>Bacillati</taxon>
        <taxon>Bacillota</taxon>
        <taxon>Bacilli</taxon>
        <taxon>Bacillales</taxon>
        <taxon>Alicyclobacillaceae</taxon>
        <taxon>Alicyclobacillus</taxon>
    </lineage>
</organism>
<sequence length="245" mass="28709">MKGLILGAGLVLVMVWLVWRDQKKQRPSRSRKKVQGALQDFLPMDSFREDGTLEVEGKFRRILRVGDINLFALSMQDILRLRETFKQTLQRMENPFQISVQARRANYTDYLHYAKEVVQETITDVNNEAFSAFSEHLLEHLEQEAQKPRTDRENLLVMSVLPKVGGESEEVQLERLHNEERIMVEGLSDMGIRYELLRPHQVVEAIQNFWHRQRAITQRYRDALQRGMHAPRVTGTDDIPEEERG</sequence>
<accession>A0ABT9LYQ2</accession>
<name>A0ABT9LYQ2_9BACL</name>
<proteinExistence type="predicted"/>
<gene>
    <name evidence="1" type="ORF">J2S04_002351</name>
</gene>
<keyword evidence="2" id="KW-1185">Reference proteome</keyword>
<evidence type="ECO:0000313" key="1">
    <source>
        <dbReference type="EMBL" id="MDP9729378.1"/>
    </source>
</evidence>